<accession>A0ACB9GF54</accession>
<comment type="caution">
    <text evidence="1">The sequence shown here is derived from an EMBL/GenBank/DDBJ whole genome shotgun (WGS) entry which is preliminary data.</text>
</comment>
<dbReference type="EMBL" id="CM042010">
    <property type="protein sequence ID" value="KAI3781705.1"/>
    <property type="molecule type" value="Genomic_DNA"/>
</dbReference>
<dbReference type="Proteomes" id="UP001055811">
    <property type="component" value="Linkage Group LG02"/>
</dbReference>
<gene>
    <name evidence="1" type="ORF">L2E82_11727</name>
</gene>
<sequence length="523" mass="57909">MEITVALPDRRSFTGALRDITVTENSKLTLNWEIRDTDNLGASDRTVGLRVLTERSFGSTSFDRRLYLHSGGGSGSGGGGSGSGGEILQDSLRIVMAYRRRQGFVQDSTLREEIAIPNPNSTRRNDPLSPPGDSSSSSSTPAVATESLAAKAIRASSAHRESSLSSAYGQSAISPRQAKSNPVRSSYSSSVKDDPTRYDYTSTKNSDQTKRGFWGALARKARAIIEDDDDGPQQYETPERRRQQMYDMEAKGQPNNSYSKARGKEVGSSQYQLPDNRQKADNPPFQKGINAITSSLNYIGNALEEGITVVENRTADIIQETRKLHIKKKSEEIPASNVGTTRQVRKMETDTEIQLKASRDVSMAMAAKAKVLLRELKTVKADLAFAKERCAQLEEENKSLRETSGEGDRLEDDDLIRLQLESLLAEKARLAQENSVYARENRFLREIVEYHQLTMQDVVYIDENKEEVSEVYPINSLTTTNLATPTPTPTPRTPNPHVIGDIASPLVTPTNPFLEDENKTSHM</sequence>
<name>A0ACB9GF54_CICIN</name>
<protein>
    <submittedName>
        <fullName evidence="1">Uncharacterized protein</fullName>
    </submittedName>
</protein>
<evidence type="ECO:0000313" key="2">
    <source>
        <dbReference type="Proteomes" id="UP001055811"/>
    </source>
</evidence>
<proteinExistence type="predicted"/>
<evidence type="ECO:0000313" key="1">
    <source>
        <dbReference type="EMBL" id="KAI3781705.1"/>
    </source>
</evidence>
<reference evidence="1 2" key="2">
    <citation type="journal article" date="2022" name="Mol. Ecol. Resour.">
        <title>The genomes of chicory, endive, great burdock and yacon provide insights into Asteraceae paleo-polyploidization history and plant inulin production.</title>
        <authorList>
            <person name="Fan W."/>
            <person name="Wang S."/>
            <person name="Wang H."/>
            <person name="Wang A."/>
            <person name="Jiang F."/>
            <person name="Liu H."/>
            <person name="Zhao H."/>
            <person name="Xu D."/>
            <person name="Zhang Y."/>
        </authorList>
    </citation>
    <scope>NUCLEOTIDE SEQUENCE [LARGE SCALE GENOMIC DNA]</scope>
    <source>
        <strain evidence="2">cv. Punajuju</strain>
        <tissue evidence="1">Leaves</tissue>
    </source>
</reference>
<reference evidence="2" key="1">
    <citation type="journal article" date="2022" name="Mol. Ecol. Resour.">
        <title>The genomes of chicory, endive, great burdock and yacon provide insights into Asteraceae palaeo-polyploidization history and plant inulin production.</title>
        <authorList>
            <person name="Fan W."/>
            <person name="Wang S."/>
            <person name="Wang H."/>
            <person name="Wang A."/>
            <person name="Jiang F."/>
            <person name="Liu H."/>
            <person name="Zhao H."/>
            <person name="Xu D."/>
            <person name="Zhang Y."/>
        </authorList>
    </citation>
    <scope>NUCLEOTIDE SEQUENCE [LARGE SCALE GENOMIC DNA]</scope>
    <source>
        <strain evidence="2">cv. Punajuju</strain>
    </source>
</reference>
<organism evidence="1 2">
    <name type="scientific">Cichorium intybus</name>
    <name type="common">Chicory</name>
    <dbReference type="NCBI Taxonomy" id="13427"/>
    <lineage>
        <taxon>Eukaryota</taxon>
        <taxon>Viridiplantae</taxon>
        <taxon>Streptophyta</taxon>
        <taxon>Embryophyta</taxon>
        <taxon>Tracheophyta</taxon>
        <taxon>Spermatophyta</taxon>
        <taxon>Magnoliopsida</taxon>
        <taxon>eudicotyledons</taxon>
        <taxon>Gunneridae</taxon>
        <taxon>Pentapetalae</taxon>
        <taxon>asterids</taxon>
        <taxon>campanulids</taxon>
        <taxon>Asterales</taxon>
        <taxon>Asteraceae</taxon>
        <taxon>Cichorioideae</taxon>
        <taxon>Cichorieae</taxon>
        <taxon>Cichoriinae</taxon>
        <taxon>Cichorium</taxon>
    </lineage>
</organism>
<keyword evidence="2" id="KW-1185">Reference proteome</keyword>